<organism evidence="2 3">
    <name type="scientific">candidate division Kazan bacterium GW2011_GWB1_52_7</name>
    <dbReference type="NCBI Taxonomy" id="1620414"/>
    <lineage>
        <taxon>Bacteria</taxon>
        <taxon>Bacteria division Kazan-3B-28</taxon>
    </lineage>
</organism>
<proteinExistence type="predicted"/>
<dbReference type="AlphaFoldDB" id="A0A0G1X8Y9"/>
<gene>
    <name evidence="2" type="ORF">VF00_C0001G0205</name>
</gene>
<feature type="domain" description="NTP pyrophosphohydrolase MazG-like" evidence="1">
    <location>
        <begin position="38"/>
        <end position="106"/>
    </location>
</feature>
<dbReference type="EMBL" id="LCRB01000001">
    <property type="protein sequence ID" value="KKW27270.1"/>
    <property type="molecule type" value="Genomic_DNA"/>
</dbReference>
<evidence type="ECO:0000259" key="1">
    <source>
        <dbReference type="Pfam" id="PF03819"/>
    </source>
</evidence>
<dbReference type="Gene3D" id="1.10.287.1080">
    <property type="entry name" value="MazG-like"/>
    <property type="match status" value="1"/>
</dbReference>
<protein>
    <recommendedName>
        <fullName evidence="1">NTP pyrophosphohydrolase MazG-like domain-containing protein</fullName>
    </recommendedName>
</protein>
<accession>A0A0G1X8Y9</accession>
<name>A0A0G1X8Y9_UNCK3</name>
<dbReference type="Pfam" id="PF03819">
    <property type="entry name" value="MazG"/>
    <property type="match status" value="1"/>
</dbReference>
<reference evidence="2 3" key="1">
    <citation type="journal article" date="2015" name="Nature">
        <title>rRNA introns, odd ribosomes, and small enigmatic genomes across a large radiation of phyla.</title>
        <authorList>
            <person name="Brown C.T."/>
            <person name="Hug L.A."/>
            <person name="Thomas B.C."/>
            <person name="Sharon I."/>
            <person name="Castelle C.J."/>
            <person name="Singh A."/>
            <person name="Wilkins M.J."/>
            <person name="Williams K.H."/>
            <person name="Banfield J.F."/>
        </authorList>
    </citation>
    <scope>NUCLEOTIDE SEQUENCE [LARGE SCALE GENOMIC DNA]</scope>
</reference>
<evidence type="ECO:0000313" key="3">
    <source>
        <dbReference type="Proteomes" id="UP000034913"/>
    </source>
</evidence>
<dbReference type="Proteomes" id="UP000034913">
    <property type="component" value="Unassembled WGS sequence"/>
</dbReference>
<dbReference type="InterPro" id="IPR004518">
    <property type="entry name" value="MazG-like_dom"/>
</dbReference>
<sequence length="110" mass="12870">MTFDELLQWVDLEDRRLRERFSNYPDEEKRILARTVKISEELGELCDEVLSFNSMQRQEKLDEDKAENLSAEFADVLITTLLLAKTMGVDIPTALRSKMAKVDKRYEVKV</sequence>
<evidence type="ECO:0000313" key="2">
    <source>
        <dbReference type="EMBL" id="KKW27270.1"/>
    </source>
</evidence>
<comment type="caution">
    <text evidence="2">The sequence shown here is derived from an EMBL/GenBank/DDBJ whole genome shotgun (WGS) entry which is preliminary data.</text>
</comment>
<dbReference type="SUPFAM" id="SSF101386">
    <property type="entry name" value="all-alpha NTP pyrophosphatases"/>
    <property type="match status" value="1"/>
</dbReference>